<evidence type="ECO:0008006" key="5">
    <source>
        <dbReference type="Google" id="ProtNLM"/>
    </source>
</evidence>
<evidence type="ECO:0000313" key="2">
    <source>
        <dbReference type="EMBL" id="RGL47614.1"/>
    </source>
</evidence>
<evidence type="ECO:0000313" key="4">
    <source>
        <dbReference type="Proteomes" id="UP000261288"/>
    </source>
</evidence>
<reference evidence="3 4" key="1">
    <citation type="submission" date="2018-08" db="EMBL/GenBank/DDBJ databases">
        <title>A genome reference for cultivated species of the human gut microbiota.</title>
        <authorList>
            <person name="Zou Y."/>
            <person name="Xue W."/>
            <person name="Luo G."/>
        </authorList>
    </citation>
    <scope>NUCLEOTIDE SEQUENCE [LARGE SCALE GENOMIC DNA]</scope>
    <source>
        <strain evidence="2 4">TF06-45A</strain>
        <strain evidence="1 3">TF08-4AC</strain>
    </source>
</reference>
<dbReference type="RefSeq" id="WP_117701190.1">
    <property type="nucleotide sequence ID" value="NZ_QSAY01000001.1"/>
</dbReference>
<dbReference type="Proteomes" id="UP000261288">
    <property type="component" value="Unassembled WGS sequence"/>
</dbReference>
<accession>A0A3E4S6L3</accession>
<gene>
    <name evidence="2" type="ORF">DXC63_08130</name>
    <name evidence="1" type="ORF">DXC85_04915</name>
</gene>
<protein>
    <recommendedName>
        <fullName evidence="5">ATP-dependent serine Clp protease</fullName>
    </recommendedName>
</protein>
<dbReference type="EMBL" id="QSRZ01000008">
    <property type="protein sequence ID" value="RGL47614.1"/>
    <property type="molecule type" value="Genomic_DNA"/>
</dbReference>
<sequence>MTSTSTDFKPTVEDFDQWTEKNDEEAFASIAQNYKVRHIIKGDVYWALVPGGRTYKLPLSMSIDDFTRLSNTSDDTESVEQLKRILSAFAGDKQAKALNGEPVQVVFNLLSDYGDAVVRAQGTSLGKSNGSPASSPTTGA</sequence>
<organism evidence="2 4">
    <name type="scientific">Bifidobacterium longum</name>
    <dbReference type="NCBI Taxonomy" id="216816"/>
    <lineage>
        <taxon>Bacteria</taxon>
        <taxon>Bacillati</taxon>
        <taxon>Actinomycetota</taxon>
        <taxon>Actinomycetes</taxon>
        <taxon>Bifidobacteriales</taxon>
        <taxon>Bifidobacteriaceae</taxon>
        <taxon>Bifidobacterium</taxon>
    </lineage>
</organism>
<comment type="caution">
    <text evidence="2">The sequence shown here is derived from an EMBL/GenBank/DDBJ whole genome shotgun (WGS) entry which is preliminary data.</text>
</comment>
<name>A0A3E4S6L3_BIFLN</name>
<proteinExistence type="predicted"/>
<evidence type="ECO:0000313" key="1">
    <source>
        <dbReference type="EMBL" id="RGL03761.1"/>
    </source>
</evidence>
<dbReference type="Proteomes" id="UP000261186">
    <property type="component" value="Unassembled WGS sequence"/>
</dbReference>
<dbReference type="EMBL" id="QSRH01000003">
    <property type="protein sequence ID" value="RGL03761.1"/>
    <property type="molecule type" value="Genomic_DNA"/>
</dbReference>
<evidence type="ECO:0000313" key="3">
    <source>
        <dbReference type="Proteomes" id="UP000261186"/>
    </source>
</evidence>
<dbReference type="AlphaFoldDB" id="A0A3E4S6L3"/>